<organism evidence="1">
    <name type="scientific">Capitella teleta</name>
    <name type="common">Polychaete worm</name>
    <dbReference type="NCBI Taxonomy" id="283909"/>
    <lineage>
        <taxon>Eukaryota</taxon>
        <taxon>Metazoa</taxon>
        <taxon>Spiralia</taxon>
        <taxon>Lophotrochozoa</taxon>
        <taxon>Annelida</taxon>
        <taxon>Polychaeta</taxon>
        <taxon>Sedentaria</taxon>
        <taxon>Scolecida</taxon>
        <taxon>Capitellidae</taxon>
        <taxon>Capitella</taxon>
    </lineage>
</organism>
<dbReference type="OrthoDB" id="5987901at2759"/>
<keyword evidence="3" id="KW-1185">Reference proteome</keyword>
<evidence type="ECO:0000313" key="2">
    <source>
        <dbReference type="EnsemblMetazoa" id="CapteP194701"/>
    </source>
</evidence>
<dbReference type="InterPro" id="IPR043128">
    <property type="entry name" value="Rev_trsase/Diguanyl_cyclase"/>
</dbReference>
<accession>R7VLK9</accession>
<protein>
    <submittedName>
        <fullName evidence="1 2">Uncharacterized protein</fullName>
    </submittedName>
</protein>
<dbReference type="SUPFAM" id="SSF56672">
    <property type="entry name" value="DNA/RNA polymerases"/>
    <property type="match status" value="1"/>
</dbReference>
<reference evidence="3" key="1">
    <citation type="submission" date="2012-12" db="EMBL/GenBank/DDBJ databases">
        <authorList>
            <person name="Hellsten U."/>
            <person name="Grimwood J."/>
            <person name="Chapman J.A."/>
            <person name="Shapiro H."/>
            <person name="Aerts A."/>
            <person name="Otillar R.P."/>
            <person name="Terry A.Y."/>
            <person name="Boore J.L."/>
            <person name="Simakov O."/>
            <person name="Marletaz F."/>
            <person name="Cho S.-J."/>
            <person name="Edsinger-Gonzales E."/>
            <person name="Havlak P."/>
            <person name="Kuo D.-H."/>
            <person name="Larsson T."/>
            <person name="Lv J."/>
            <person name="Arendt D."/>
            <person name="Savage R."/>
            <person name="Osoegawa K."/>
            <person name="de Jong P."/>
            <person name="Lindberg D.R."/>
            <person name="Seaver E.C."/>
            <person name="Weisblat D.A."/>
            <person name="Putnam N.H."/>
            <person name="Grigoriev I.V."/>
            <person name="Rokhsar D.S."/>
        </authorList>
    </citation>
    <scope>NUCLEOTIDE SEQUENCE</scope>
    <source>
        <strain evidence="3">I ESC-2004</strain>
    </source>
</reference>
<dbReference type="HOGENOM" id="CLU_754873_0_0_1"/>
<dbReference type="Proteomes" id="UP000014760">
    <property type="component" value="Unassembled WGS sequence"/>
</dbReference>
<evidence type="ECO:0000313" key="1">
    <source>
        <dbReference type="EMBL" id="ELU17675.1"/>
    </source>
</evidence>
<dbReference type="PANTHER" id="PTHR33198">
    <property type="entry name" value="ANK_REP_REGION DOMAIN-CONTAINING PROTEIN-RELATED"/>
    <property type="match status" value="1"/>
</dbReference>
<reference evidence="1 3" key="2">
    <citation type="journal article" date="2013" name="Nature">
        <title>Insights into bilaterian evolution from three spiralian genomes.</title>
        <authorList>
            <person name="Simakov O."/>
            <person name="Marletaz F."/>
            <person name="Cho S.J."/>
            <person name="Edsinger-Gonzales E."/>
            <person name="Havlak P."/>
            <person name="Hellsten U."/>
            <person name="Kuo D.H."/>
            <person name="Larsson T."/>
            <person name="Lv J."/>
            <person name="Arendt D."/>
            <person name="Savage R."/>
            <person name="Osoegawa K."/>
            <person name="de Jong P."/>
            <person name="Grimwood J."/>
            <person name="Chapman J.A."/>
            <person name="Shapiro H."/>
            <person name="Aerts A."/>
            <person name="Otillar R.P."/>
            <person name="Terry A.Y."/>
            <person name="Boore J.L."/>
            <person name="Grigoriev I.V."/>
            <person name="Lindberg D.R."/>
            <person name="Seaver E.C."/>
            <person name="Weisblat D.A."/>
            <person name="Putnam N.H."/>
            <person name="Rokhsar D.S."/>
        </authorList>
    </citation>
    <scope>NUCLEOTIDE SEQUENCE</scope>
    <source>
        <strain evidence="1 3">I ESC-2004</strain>
    </source>
</reference>
<dbReference type="PANTHER" id="PTHR33198:SF20">
    <property type="entry name" value="RETROTRANSPOSON GAG DOMAIN-CONTAINING PROTEIN"/>
    <property type="match status" value="1"/>
</dbReference>
<sequence>MVGTFKGAMKKAKPPLHEALTAFLMQYRRMPTATDTAENRQVKYLLLWAGREGRQITDSWTLTEDEKKKLKPYWDRFKKHVQPKSKFRLARHQLRSTRQLKGEPVDVSVRILLAIGKDCEYDELDEQLIDALIFGLNSATVQKKLLQKDKDLTFEQAITTARLEEATLKQMEGITNPLQVNEVKKDYKKKKKRTLRRKIQCKLDTGAEGNVMSKETFVQNFGPLQQLKRSPTRIIAYGGHTVQNYGMCTLSDVFQKLIHDTFADQPGVTGIANDIVIVGFQEDGSDHDQNFQAVMKRARERNIKFNEEKLILKQRSIPFYGHVITDQELTCPVSQQLTGMTTMQSNFSDVKTPCAKTLTEVHTPEHH</sequence>
<dbReference type="Gene3D" id="3.30.70.270">
    <property type="match status" value="1"/>
</dbReference>
<dbReference type="AlphaFoldDB" id="R7VLK9"/>
<dbReference type="OMA" id="GENMPLL"/>
<dbReference type="EnsemblMetazoa" id="CapteT194701">
    <property type="protein sequence ID" value="CapteP194701"/>
    <property type="gene ID" value="CapteG194701"/>
</dbReference>
<dbReference type="STRING" id="283909.R7VLK9"/>
<gene>
    <name evidence="1" type="ORF">CAPTEDRAFT_194701</name>
</gene>
<evidence type="ECO:0000313" key="3">
    <source>
        <dbReference type="Proteomes" id="UP000014760"/>
    </source>
</evidence>
<dbReference type="EMBL" id="KB292378">
    <property type="protein sequence ID" value="ELU17675.1"/>
    <property type="molecule type" value="Genomic_DNA"/>
</dbReference>
<dbReference type="EMBL" id="AMQN01016761">
    <property type="status" value="NOT_ANNOTATED_CDS"/>
    <property type="molecule type" value="Genomic_DNA"/>
</dbReference>
<proteinExistence type="predicted"/>
<reference evidence="2" key="3">
    <citation type="submission" date="2015-06" db="UniProtKB">
        <authorList>
            <consortium name="EnsemblMetazoa"/>
        </authorList>
    </citation>
    <scope>IDENTIFICATION</scope>
</reference>
<name>R7VLK9_CAPTE</name>
<dbReference type="InterPro" id="IPR043502">
    <property type="entry name" value="DNA/RNA_pol_sf"/>
</dbReference>